<comment type="caution">
    <text evidence="1">The sequence shown here is derived from an EMBL/GenBank/DDBJ whole genome shotgun (WGS) entry which is preliminary data.</text>
</comment>
<dbReference type="EMBL" id="UYJE01005272">
    <property type="protein sequence ID" value="VDI35813.1"/>
    <property type="molecule type" value="Genomic_DNA"/>
</dbReference>
<dbReference type="Proteomes" id="UP000596742">
    <property type="component" value="Unassembled WGS sequence"/>
</dbReference>
<name>A0A8B6EJK1_MYTGA</name>
<evidence type="ECO:0000313" key="1">
    <source>
        <dbReference type="EMBL" id="VDI35813.1"/>
    </source>
</evidence>
<gene>
    <name evidence="1" type="ORF">MGAL_10B026763</name>
</gene>
<protein>
    <submittedName>
        <fullName evidence="1">Uncharacterized protein</fullName>
    </submittedName>
</protein>
<reference evidence="1" key="1">
    <citation type="submission" date="2018-11" db="EMBL/GenBank/DDBJ databases">
        <authorList>
            <person name="Alioto T."/>
            <person name="Alioto T."/>
        </authorList>
    </citation>
    <scope>NUCLEOTIDE SEQUENCE</scope>
</reference>
<keyword evidence="2" id="KW-1185">Reference proteome</keyword>
<evidence type="ECO:0000313" key="2">
    <source>
        <dbReference type="Proteomes" id="UP000596742"/>
    </source>
</evidence>
<dbReference type="OrthoDB" id="6147628at2759"/>
<organism evidence="1 2">
    <name type="scientific">Mytilus galloprovincialis</name>
    <name type="common">Mediterranean mussel</name>
    <dbReference type="NCBI Taxonomy" id="29158"/>
    <lineage>
        <taxon>Eukaryota</taxon>
        <taxon>Metazoa</taxon>
        <taxon>Spiralia</taxon>
        <taxon>Lophotrochozoa</taxon>
        <taxon>Mollusca</taxon>
        <taxon>Bivalvia</taxon>
        <taxon>Autobranchia</taxon>
        <taxon>Pteriomorphia</taxon>
        <taxon>Mytilida</taxon>
        <taxon>Mytiloidea</taxon>
        <taxon>Mytilidae</taxon>
        <taxon>Mytilinae</taxon>
        <taxon>Mytilus</taxon>
    </lineage>
</organism>
<proteinExistence type="predicted"/>
<dbReference type="AlphaFoldDB" id="A0A8B6EJK1"/>
<accession>A0A8B6EJK1</accession>
<sequence length="133" mass="15088">MKCLQCFPTSLYISLLTSITIHDIYCISAEQSGQYLEKRGPMSYVVNRGCPYLTHYVHDNYFLDSETISKTVTTDSNWVQLVYQTFIDNYVPLELFHGLVTCGKAFSLYAINPSQNIINVLKTNFTNIPGVGK</sequence>